<reference evidence="1" key="2">
    <citation type="journal article" date="2023" name="Microbiol Resour">
        <title>Decontamination and Annotation of the Draft Genome Sequence of the Oomycete Lagenidium giganteum ARSEF 373.</title>
        <authorList>
            <person name="Morgan W.R."/>
            <person name="Tartar A."/>
        </authorList>
    </citation>
    <scope>NUCLEOTIDE SEQUENCE</scope>
    <source>
        <strain evidence="1">ARSEF 373</strain>
    </source>
</reference>
<proteinExistence type="predicted"/>
<reference evidence="1" key="1">
    <citation type="submission" date="2022-11" db="EMBL/GenBank/DDBJ databases">
        <authorList>
            <person name="Morgan W.R."/>
            <person name="Tartar A."/>
        </authorList>
    </citation>
    <scope>NUCLEOTIDE SEQUENCE</scope>
    <source>
        <strain evidence="1">ARSEF 373</strain>
    </source>
</reference>
<protein>
    <submittedName>
        <fullName evidence="1">Uncharacterized protein</fullName>
    </submittedName>
</protein>
<evidence type="ECO:0000313" key="2">
    <source>
        <dbReference type="Proteomes" id="UP001146120"/>
    </source>
</evidence>
<comment type="caution">
    <text evidence="1">The sequence shown here is derived from an EMBL/GenBank/DDBJ whole genome shotgun (WGS) entry which is preliminary data.</text>
</comment>
<dbReference type="EMBL" id="DAKRPA010000128">
    <property type="protein sequence ID" value="DAZ97667.1"/>
    <property type="molecule type" value="Genomic_DNA"/>
</dbReference>
<sequence>MLVRERNYLTASSLINPARCPWSVMYPARSTKAFINTVSLPPDAFDMLLRWFARYYIIRSDPGRRGRQCKFLSKNRITAACKSQLKAIFRTLCSTVQMLVDAVQVSMVLMCCSFVLIRG</sequence>
<accession>A0AAV2YSK3</accession>
<gene>
    <name evidence="1" type="ORF">N0F65_009668</name>
</gene>
<name>A0AAV2YSK3_9STRA</name>
<evidence type="ECO:0000313" key="1">
    <source>
        <dbReference type="EMBL" id="DAZ97667.1"/>
    </source>
</evidence>
<keyword evidence="2" id="KW-1185">Reference proteome</keyword>
<organism evidence="1 2">
    <name type="scientific">Lagenidium giganteum</name>
    <dbReference type="NCBI Taxonomy" id="4803"/>
    <lineage>
        <taxon>Eukaryota</taxon>
        <taxon>Sar</taxon>
        <taxon>Stramenopiles</taxon>
        <taxon>Oomycota</taxon>
        <taxon>Peronosporomycetes</taxon>
        <taxon>Pythiales</taxon>
        <taxon>Pythiaceae</taxon>
    </lineage>
</organism>
<dbReference type="AlphaFoldDB" id="A0AAV2YSK3"/>
<dbReference type="Proteomes" id="UP001146120">
    <property type="component" value="Unassembled WGS sequence"/>
</dbReference>